<feature type="signal peptide" evidence="1">
    <location>
        <begin position="1"/>
        <end position="23"/>
    </location>
</feature>
<reference evidence="3 4" key="1">
    <citation type="submission" date="2015-11" db="EMBL/GenBank/DDBJ databases">
        <title>Solirubrum puertoriconensis gen. nov. an environmental bacteria isolated in Puerto Rico.</title>
        <authorList>
            <person name="Cuebas-Irizarry M.F."/>
            <person name="Montalvo-Rodriguez R."/>
        </authorList>
    </citation>
    <scope>NUCLEOTIDE SEQUENCE [LARGE SCALE GENOMIC DNA]</scope>
    <source>
        <strain evidence="3 4">MC1A</strain>
    </source>
</reference>
<evidence type="ECO:0000259" key="2">
    <source>
        <dbReference type="Pfam" id="PF13568"/>
    </source>
</evidence>
<name>A0A9X0HPH6_SOLP1</name>
<keyword evidence="4" id="KW-1185">Reference proteome</keyword>
<comment type="caution">
    <text evidence="3">The sequence shown here is derived from an EMBL/GenBank/DDBJ whole genome shotgun (WGS) entry which is preliminary data.</text>
</comment>
<evidence type="ECO:0000256" key="1">
    <source>
        <dbReference type="SAM" id="SignalP"/>
    </source>
</evidence>
<feature type="domain" description="Outer membrane protein beta-barrel" evidence="2">
    <location>
        <begin position="22"/>
        <end position="196"/>
    </location>
</feature>
<gene>
    <name evidence="3" type="ORF">ASU33_19405</name>
</gene>
<evidence type="ECO:0000313" key="3">
    <source>
        <dbReference type="EMBL" id="KUG09837.1"/>
    </source>
</evidence>
<accession>A0A9X0HPH6</accession>
<dbReference type="AlphaFoldDB" id="A0A9X0HPH6"/>
<dbReference type="EMBL" id="LNAL01000003">
    <property type="protein sequence ID" value="KUG09837.1"/>
    <property type="molecule type" value="Genomic_DNA"/>
</dbReference>
<dbReference type="Proteomes" id="UP000054223">
    <property type="component" value="Unassembled WGS sequence"/>
</dbReference>
<keyword evidence="1" id="KW-0732">Signal</keyword>
<proteinExistence type="predicted"/>
<evidence type="ECO:0000313" key="4">
    <source>
        <dbReference type="Proteomes" id="UP000054223"/>
    </source>
</evidence>
<dbReference type="RefSeq" id="WP_059068224.1">
    <property type="nucleotide sequence ID" value="NZ_LNAL01000003.1"/>
</dbReference>
<dbReference type="OrthoDB" id="947434at2"/>
<feature type="chain" id="PRO_5040978504" description="Outer membrane protein beta-barrel domain-containing protein" evidence="1">
    <location>
        <begin position="24"/>
        <end position="221"/>
    </location>
</feature>
<protein>
    <recommendedName>
        <fullName evidence="2">Outer membrane protein beta-barrel domain-containing protein</fullName>
    </recommendedName>
</protein>
<dbReference type="InterPro" id="IPR025665">
    <property type="entry name" value="Beta-barrel_OMP_2"/>
</dbReference>
<sequence length="221" mass="23241">MQASIKALLLGVCLAGVAASAQAQSSESRFGIRGGLNIATQEQAFGGTKITNENINGFHAGLVAELPLAGGLAVRPEVLFSRKGMEYTISALGQSASYKDRLSYVTVPVSLTYRIEAGPAGLVLGAGPYVGALVHAEREGTARLLGTTLTGTGELNIGDNDDDDYKTVDAGLNFLGLLEIDRVFVGANYGLGLSNVLPSGDDNTYRRNRTWELTLGVYLTK</sequence>
<dbReference type="Pfam" id="PF13568">
    <property type="entry name" value="OMP_b-brl_2"/>
    <property type="match status" value="1"/>
</dbReference>
<organism evidence="3 4">
    <name type="scientific">Solirubrum puertoriconensis</name>
    <dbReference type="NCBI Taxonomy" id="1751427"/>
    <lineage>
        <taxon>Bacteria</taxon>
        <taxon>Pseudomonadati</taxon>
        <taxon>Bacteroidota</taxon>
        <taxon>Cytophagia</taxon>
        <taxon>Cytophagales</taxon>
    </lineage>
</organism>